<organism evidence="2 3">
    <name type="scientific">Hymenochirus boettgeri</name>
    <name type="common">Congo dwarf clawed frog</name>
    <dbReference type="NCBI Taxonomy" id="247094"/>
    <lineage>
        <taxon>Eukaryota</taxon>
        <taxon>Metazoa</taxon>
        <taxon>Chordata</taxon>
        <taxon>Craniata</taxon>
        <taxon>Vertebrata</taxon>
        <taxon>Euteleostomi</taxon>
        <taxon>Amphibia</taxon>
        <taxon>Batrachia</taxon>
        <taxon>Anura</taxon>
        <taxon>Pipoidea</taxon>
        <taxon>Pipidae</taxon>
        <taxon>Pipinae</taxon>
        <taxon>Hymenochirus</taxon>
    </lineage>
</organism>
<name>A0A8T2J9V7_9PIPI</name>
<evidence type="ECO:0000256" key="1">
    <source>
        <dbReference type="SAM" id="MobiDB-lite"/>
    </source>
</evidence>
<reference evidence="2" key="1">
    <citation type="thesis" date="2020" institute="ProQuest LLC" country="789 East Eisenhower Parkway, Ann Arbor, MI, USA">
        <title>Comparative Genomics and Chromosome Evolution.</title>
        <authorList>
            <person name="Mudd A.B."/>
        </authorList>
    </citation>
    <scope>NUCLEOTIDE SEQUENCE</scope>
    <source>
        <strain evidence="2">Female2</strain>
        <tissue evidence="2">Blood</tissue>
    </source>
</reference>
<comment type="caution">
    <text evidence="2">The sequence shown here is derived from an EMBL/GenBank/DDBJ whole genome shotgun (WGS) entry which is preliminary data.</text>
</comment>
<feature type="region of interest" description="Disordered" evidence="1">
    <location>
        <begin position="1"/>
        <end position="85"/>
    </location>
</feature>
<evidence type="ECO:0000313" key="3">
    <source>
        <dbReference type="Proteomes" id="UP000812440"/>
    </source>
</evidence>
<keyword evidence="3" id="KW-1185">Reference proteome</keyword>
<gene>
    <name evidence="2" type="ORF">GDO86_005448</name>
</gene>
<dbReference type="Proteomes" id="UP000812440">
    <property type="component" value="Chromosome 3"/>
</dbReference>
<feature type="compositionally biased region" description="Polar residues" evidence="1">
    <location>
        <begin position="72"/>
        <end position="85"/>
    </location>
</feature>
<evidence type="ECO:0000313" key="2">
    <source>
        <dbReference type="EMBL" id="KAG8439226.1"/>
    </source>
</evidence>
<sequence>MLNFAPGRGGRSLKKNLVSPPNNHLAERDGNGAHLRNPKTQTGGKPETSPTTTTKPDRPNTTAAQGILIGKSHQNLRTQWNYNGH</sequence>
<proteinExistence type="predicted"/>
<feature type="compositionally biased region" description="Low complexity" evidence="1">
    <location>
        <begin position="42"/>
        <end position="62"/>
    </location>
</feature>
<dbReference type="AlphaFoldDB" id="A0A8T2J9V7"/>
<protein>
    <submittedName>
        <fullName evidence="2">Uncharacterized protein</fullName>
    </submittedName>
</protein>
<accession>A0A8T2J9V7</accession>
<dbReference type="EMBL" id="JAACNH010000006">
    <property type="protein sequence ID" value="KAG8439226.1"/>
    <property type="molecule type" value="Genomic_DNA"/>
</dbReference>